<dbReference type="EMBL" id="CP003740">
    <property type="protein sequence ID" value="AGI65977.1"/>
    <property type="molecule type" value="Genomic_DNA"/>
</dbReference>
<dbReference type="SUPFAM" id="SSF52833">
    <property type="entry name" value="Thioredoxin-like"/>
    <property type="match status" value="1"/>
</dbReference>
<dbReference type="Proteomes" id="UP000005307">
    <property type="component" value="Chromosome"/>
</dbReference>
<dbReference type="InterPro" id="IPR050553">
    <property type="entry name" value="Thioredoxin_ResA/DsbE_sf"/>
</dbReference>
<dbReference type="PANTHER" id="PTHR42852">
    <property type="entry name" value="THIOL:DISULFIDE INTERCHANGE PROTEIN DSBE"/>
    <property type="match status" value="1"/>
</dbReference>
<dbReference type="RefSeq" id="WP_015498038.1">
    <property type="nucleotide sequence ID" value="NC_020911.1"/>
</dbReference>
<dbReference type="STRING" id="391626.OAN307_c02100"/>
<evidence type="ECO:0000256" key="5">
    <source>
        <dbReference type="SAM" id="Phobius"/>
    </source>
</evidence>
<accession>M9R173</accession>
<dbReference type="PANTHER" id="PTHR42852:SF6">
    <property type="entry name" value="THIOL:DISULFIDE INTERCHANGE PROTEIN DSBE"/>
    <property type="match status" value="1"/>
</dbReference>
<dbReference type="GO" id="GO:0030313">
    <property type="term" value="C:cell envelope"/>
    <property type="evidence" value="ECO:0007669"/>
    <property type="project" value="UniProtKB-SubCell"/>
</dbReference>
<name>M9R173_9RHOB</name>
<comment type="subcellular location">
    <subcellularLocation>
        <location evidence="1">Cell envelope</location>
    </subcellularLocation>
</comment>
<dbReference type="InterPro" id="IPR036249">
    <property type="entry name" value="Thioredoxin-like_sf"/>
</dbReference>
<dbReference type="GO" id="GO:0015036">
    <property type="term" value="F:disulfide oxidoreductase activity"/>
    <property type="evidence" value="ECO:0007669"/>
    <property type="project" value="UniProtKB-ARBA"/>
</dbReference>
<evidence type="ECO:0000313" key="7">
    <source>
        <dbReference type="EMBL" id="AGI65977.1"/>
    </source>
</evidence>
<dbReference type="HOGENOM" id="CLU_042529_11_0_5"/>
<sequence>MKKELIFAAATVIGIAAGLYFALDDSESPTVVQRDFTLLQELRVGDMMKLQFGADRGSDVVFKHEDGSDLTLAAFEGQYVVLNFWATWCAPCRKEMPHLSELQDEFGGEGLEVVTVATGTNQRPAMERFFEEIGVDNLPMHTDANSALARDMGVIGLPVTLIMDPQGLEIARLIGDADWASDNAKAILTTLLAE</sequence>
<dbReference type="Gene3D" id="3.40.30.10">
    <property type="entry name" value="Glutaredoxin"/>
    <property type="match status" value="1"/>
</dbReference>
<dbReference type="AlphaFoldDB" id="M9R173"/>
<keyword evidence="5" id="KW-1133">Transmembrane helix</keyword>
<evidence type="ECO:0000259" key="6">
    <source>
        <dbReference type="PROSITE" id="PS51352"/>
    </source>
</evidence>
<gene>
    <name evidence="7" type="ORF">OAN307_c02100</name>
</gene>
<keyword evidence="4" id="KW-0676">Redox-active center</keyword>
<protein>
    <recommendedName>
        <fullName evidence="6">Thioredoxin domain-containing protein</fullName>
    </recommendedName>
</protein>
<dbReference type="Pfam" id="PF00578">
    <property type="entry name" value="AhpC-TSA"/>
    <property type="match status" value="1"/>
</dbReference>
<dbReference type="OrthoDB" id="9799347at2"/>
<keyword evidence="2" id="KW-0201">Cytochrome c-type biogenesis</keyword>
<evidence type="ECO:0000256" key="2">
    <source>
        <dbReference type="ARBA" id="ARBA00022748"/>
    </source>
</evidence>
<keyword evidence="3" id="KW-1015">Disulfide bond</keyword>
<reference evidence="7 8" key="1">
    <citation type="journal article" date="2013" name="PLoS ONE">
        <title>Poles Apart: Arctic and Antarctic Octadecabacter strains Share High Genome Plasticity and a New Type of Xanthorhodopsin.</title>
        <authorList>
            <person name="Vollmers J."/>
            <person name="Voget S."/>
            <person name="Dietrich S."/>
            <person name="Gollnow K."/>
            <person name="Smits M."/>
            <person name="Meyer K."/>
            <person name="Brinkhoff T."/>
            <person name="Simon M."/>
            <person name="Daniel R."/>
        </authorList>
    </citation>
    <scope>NUCLEOTIDE SEQUENCE [LARGE SCALE GENOMIC DNA]</scope>
    <source>
        <strain evidence="7 8">307</strain>
    </source>
</reference>
<dbReference type="InterPro" id="IPR013766">
    <property type="entry name" value="Thioredoxin_domain"/>
</dbReference>
<dbReference type="eggNOG" id="COG0526">
    <property type="taxonomic scope" value="Bacteria"/>
</dbReference>
<dbReference type="GO" id="GO:0016209">
    <property type="term" value="F:antioxidant activity"/>
    <property type="evidence" value="ECO:0007669"/>
    <property type="project" value="InterPro"/>
</dbReference>
<dbReference type="GO" id="GO:0017004">
    <property type="term" value="P:cytochrome complex assembly"/>
    <property type="evidence" value="ECO:0007669"/>
    <property type="project" value="UniProtKB-KW"/>
</dbReference>
<evidence type="ECO:0000256" key="4">
    <source>
        <dbReference type="ARBA" id="ARBA00023284"/>
    </source>
</evidence>
<dbReference type="KEGG" id="oat:OAN307_c02100"/>
<keyword evidence="5" id="KW-0812">Transmembrane</keyword>
<evidence type="ECO:0000256" key="3">
    <source>
        <dbReference type="ARBA" id="ARBA00023157"/>
    </source>
</evidence>
<dbReference type="InterPro" id="IPR017937">
    <property type="entry name" value="Thioredoxin_CS"/>
</dbReference>
<proteinExistence type="predicted"/>
<keyword evidence="5" id="KW-0472">Membrane</keyword>
<dbReference type="PROSITE" id="PS51352">
    <property type="entry name" value="THIOREDOXIN_2"/>
    <property type="match status" value="1"/>
</dbReference>
<keyword evidence="8" id="KW-1185">Reference proteome</keyword>
<feature type="transmembrane region" description="Helical" evidence="5">
    <location>
        <begin position="5"/>
        <end position="23"/>
    </location>
</feature>
<feature type="domain" description="Thioredoxin" evidence="6">
    <location>
        <begin position="27"/>
        <end position="193"/>
    </location>
</feature>
<dbReference type="CDD" id="cd02966">
    <property type="entry name" value="TlpA_like_family"/>
    <property type="match status" value="1"/>
</dbReference>
<dbReference type="PROSITE" id="PS00194">
    <property type="entry name" value="THIOREDOXIN_1"/>
    <property type="match status" value="1"/>
</dbReference>
<organism evidence="7 8">
    <name type="scientific">Octadecabacter antarcticus 307</name>
    <dbReference type="NCBI Taxonomy" id="391626"/>
    <lineage>
        <taxon>Bacteria</taxon>
        <taxon>Pseudomonadati</taxon>
        <taxon>Pseudomonadota</taxon>
        <taxon>Alphaproteobacteria</taxon>
        <taxon>Rhodobacterales</taxon>
        <taxon>Roseobacteraceae</taxon>
        <taxon>Octadecabacter</taxon>
    </lineage>
</organism>
<evidence type="ECO:0000313" key="8">
    <source>
        <dbReference type="Proteomes" id="UP000005307"/>
    </source>
</evidence>
<dbReference type="InterPro" id="IPR000866">
    <property type="entry name" value="AhpC/TSA"/>
</dbReference>
<evidence type="ECO:0000256" key="1">
    <source>
        <dbReference type="ARBA" id="ARBA00004196"/>
    </source>
</evidence>